<evidence type="ECO:0000313" key="2">
    <source>
        <dbReference type="Proteomes" id="UP000029224"/>
    </source>
</evidence>
<evidence type="ECO:0008006" key="3">
    <source>
        <dbReference type="Google" id="ProtNLM"/>
    </source>
</evidence>
<comment type="caution">
    <text evidence="1">The sequence shown here is derived from an EMBL/GenBank/DDBJ whole genome shotgun (WGS) entry which is preliminary data.</text>
</comment>
<reference evidence="1 2" key="1">
    <citation type="submission" date="2014-09" db="EMBL/GenBank/DDBJ databases">
        <title>Vibrio maritimus JCM 19240. (C210) whole genome shotgun sequence.</title>
        <authorList>
            <person name="Sawabe T."/>
            <person name="Meirelles P."/>
            <person name="Nakanishi M."/>
            <person name="Sayaka M."/>
            <person name="Hattori M."/>
            <person name="Ohkuma M."/>
        </authorList>
    </citation>
    <scope>NUCLEOTIDE SEQUENCE [LARGE SCALE GENOMIC DNA]</scope>
    <source>
        <strain evidence="1 2">JCM 19240</strain>
    </source>
</reference>
<accession>A0A090T0G9</accession>
<gene>
    <name evidence="1" type="ORF">JCM19240_5660</name>
</gene>
<keyword evidence="2" id="KW-1185">Reference proteome</keyword>
<sequence length="129" mass="14979">MTMNHKAQQLLQHLCRQYDRVSSKYQSEPFPVFAETFKSEFGYCLVRSPAGSQRFSIVSVNFTPEARGQGVLTQFIQYIKNNPYHYQGVEVEIIENQGLASKLLSLGWQYKSVLNRWLFAKKPTLVHNF</sequence>
<name>A0A090T0G9_9VIBR</name>
<dbReference type="EMBL" id="BBMT01000001">
    <property type="protein sequence ID" value="GAL32229.1"/>
    <property type="molecule type" value="Genomic_DNA"/>
</dbReference>
<dbReference type="Proteomes" id="UP000029224">
    <property type="component" value="Unassembled WGS sequence"/>
</dbReference>
<dbReference type="AlphaFoldDB" id="A0A090T0G9"/>
<reference evidence="1 2" key="2">
    <citation type="submission" date="2014-09" db="EMBL/GenBank/DDBJ databases">
        <authorList>
            <consortium name="NBRP consortium"/>
            <person name="Sawabe T."/>
            <person name="Meirelles P."/>
            <person name="Nakanishi M."/>
            <person name="Sayaka M."/>
            <person name="Hattori M."/>
            <person name="Ohkuma M."/>
        </authorList>
    </citation>
    <scope>NUCLEOTIDE SEQUENCE [LARGE SCALE GENOMIC DNA]</scope>
    <source>
        <strain evidence="1 2">JCM 19240</strain>
    </source>
</reference>
<proteinExistence type="predicted"/>
<organism evidence="1 2">
    <name type="scientific">Vibrio maritimus</name>
    <dbReference type="NCBI Taxonomy" id="990268"/>
    <lineage>
        <taxon>Bacteria</taxon>
        <taxon>Pseudomonadati</taxon>
        <taxon>Pseudomonadota</taxon>
        <taxon>Gammaproteobacteria</taxon>
        <taxon>Vibrionales</taxon>
        <taxon>Vibrionaceae</taxon>
        <taxon>Vibrio</taxon>
    </lineage>
</organism>
<evidence type="ECO:0000313" key="1">
    <source>
        <dbReference type="EMBL" id="GAL32229.1"/>
    </source>
</evidence>
<protein>
    <recommendedName>
        <fullName evidence="3">N-acetyltransferase domain-containing protein</fullName>
    </recommendedName>
</protein>